<gene>
    <name evidence="1" type="ORF">DY000_02028145</name>
</gene>
<dbReference type="EMBL" id="QGKV02000299">
    <property type="protein sequence ID" value="KAF3591368.1"/>
    <property type="molecule type" value="Genomic_DNA"/>
</dbReference>
<accession>A0ABQ7E4E9</accession>
<reference evidence="1 2" key="1">
    <citation type="journal article" date="2020" name="BMC Genomics">
        <title>Intraspecific diversification of the crop wild relative Brassica cretica Lam. using demographic model selection.</title>
        <authorList>
            <person name="Kioukis A."/>
            <person name="Michalopoulou V.A."/>
            <person name="Briers L."/>
            <person name="Pirintsos S."/>
            <person name="Studholme D.J."/>
            <person name="Pavlidis P."/>
            <person name="Sarris P.F."/>
        </authorList>
    </citation>
    <scope>NUCLEOTIDE SEQUENCE [LARGE SCALE GENOMIC DNA]</scope>
    <source>
        <strain evidence="2">cv. PFS-1207/04</strain>
    </source>
</reference>
<organism evidence="1 2">
    <name type="scientific">Brassica cretica</name>
    <name type="common">Mustard</name>
    <dbReference type="NCBI Taxonomy" id="69181"/>
    <lineage>
        <taxon>Eukaryota</taxon>
        <taxon>Viridiplantae</taxon>
        <taxon>Streptophyta</taxon>
        <taxon>Embryophyta</taxon>
        <taxon>Tracheophyta</taxon>
        <taxon>Spermatophyta</taxon>
        <taxon>Magnoliopsida</taxon>
        <taxon>eudicotyledons</taxon>
        <taxon>Gunneridae</taxon>
        <taxon>Pentapetalae</taxon>
        <taxon>rosids</taxon>
        <taxon>malvids</taxon>
        <taxon>Brassicales</taxon>
        <taxon>Brassicaceae</taxon>
        <taxon>Brassiceae</taxon>
        <taxon>Brassica</taxon>
    </lineage>
</organism>
<sequence length="110" mass="12622">MQEPKLDKVDTGPEMVFLDRFKLVREAEHLKSEMEPLMWEFERDRDSSPARDSRDEATALNPTLRGLELRSIEVTLSSLQVTPWKVHGFLSGDQSGSRFLSGRTFLKLIS</sequence>
<protein>
    <submittedName>
        <fullName evidence="1">Uncharacterized protein</fullName>
    </submittedName>
</protein>
<keyword evidence="2" id="KW-1185">Reference proteome</keyword>
<dbReference type="Proteomes" id="UP000266723">
    <property type="component" value="Unassembled WGS sequence"/>
</dbReference>
<name>A0ABQ7E4E9_BRACR</name>
<proteinExistence type="predicted"/>
<evidence type="ECO:0000313" key="2">
    <source>
        <dbReference type="Proteomes" id="UP000266723"/>
    </source>
</evidence>
<evidence type="ECO:0000313" key="1">
    <source>
        <dbReference type="EMBL" id="KAF3591368.1"/>
    </source>
</evidence>
<comment type="caution">
    <text evidence="1">The sequence shown here is derived from an EMBL/GenBank/DDBJ whole genome shotgun (WGS) entry which is preliminary data.</text>
</comment>